<name>A0A1E4U0L1_PACTA</name>
<dbReference type="SUPFAM" id="SSF53244">
    <property type="entry name" value="MurD-like peptide ligases, peptide-binding domain"/>
    <property type="match status" value="1"/>
</dbReference>
<keyword evidence="7" id="KW-0554">One-carbon metabolism</keyword>
<evidence type="ECO:0000313" key="8">
    <source>
        <dbReference type="EMBL" id="ODV97524.1"/>
    </source>
</evidence>
<keyword evidence="9" id="KW-1185">Reference proteome</keyword>
<dbReference type="Proteomes" id="UP000094236">
    <property type="component" value="Unassembled WGS sequence"/>
</dbReference>
<dbReference type="Gene3D" id="3.40.1190.10">
    <property type="entry name" value="Mur-like, catalytic domain"/>
    <property type="match status" value="1"/>
</dbReference>
<dbReference type="STRING" id="669874.A0A1E4U0L1"/>
<dbReference type="InterPro" id="IPR036565">
    <property type="entry name" value="Mur-like_cat_sf"/>
</dbReference>
<dbReference type="PANTHER" id="PTHR11136:SF0">
    <property type="entry name" value="DIHYDROFOLATE SYNTHETASE-RELATED"/>
    <property type="match status" value="1"/>
</dbReference>
<dbReference type="Gene3D" id="3.90.190.20">
    <property type="entry name" value="Mur ligase, C-terminal domain"/>
    <property type="match status" value="1"/>
</dbReference>
<proteinExistence type="inferred from homology"/>
<dbReference type="NCBIfam" id="TIGR01499">
    <property type="entry name" value="folC"/>
    <property type="match status" value="1"/>
</dbReference>
<dbReference type="GO" id="GO:0005739">
    <property type="term" value="C:mitochondrion"/>
    <property type="evidence" value="ECO:0007669"/>
    <property type="project" value="TreeGrafter"/>
</dbReference>
<dbReference type="AlphaFoldDB" id="A0A1E4U0L1"/>
<dbReference type="PROSITE" id="PS01011">
    <property type="entry name" value="FOLYLPOLYGLU_SYNT_1"/>
    <property type="match status" value="1"/>
</dbReference>
<evidence type="ECO:0000256" key="5">
    <source>
        <dbReference type="ARBA" id="ARBA00022840"/>
    </source>
</evidence>
<dbReference type="PROSITE" id="PS01012">
    <property type="entry name" value="FOLYLPOLYGLU_SYNT_2"/>
    <property type="match status" value="1"/>
</dbReference>
<dbReference type="PIRSF" id="PIRSF001563">
    <property type="entry name" value="Folylpolyglu_synth"/>
    <property type="match status" value="1"/>
</dbReference>
<protein>
    <recommendedName>
        <fullName evidence="7">Dihydrofolate synthetase</fullName>
        <ecNumber evidence="7">6.3.2.12</ecNumber>
    </recommendedName>
</protein>
<evidence type="ECO:0000313" key="9">
    <source>
        <dbReference type="Proteomes" id="UP000094236"/>
    </source>
</evidence>
<organism evidence="8 9">
    <name type="scientific">Pachysolen tannophilus NRRL Y-2460</name>
    <dbReference type="NCBI Taxonomy" id="669874"/>
    <lineage>
        <taxon>Eukaryota</taxon>
        <taxon>Fungi</taxon>
        <taxon>Dikarya</taxon>
        <taxon>Ascomycota</taxon>
        <taxon>Saccharomycotina</taxon>
        <taxon>Pichiomycetes</taxon>
        <taxon>Pachysolenaceae</taxon>
        <taxon>Pachysolen</taxon>
    </lineage>
</organism>
<sequence length="423" mass="47260">MPIDLGLQRVTRLLSLLGNPHFRWKSIHIAGTNGKGSICAYLSSILTQSKIKNGKFTSPHLIRRSDCITINDEYVSNALFEEVESKINKLNAMNELKCTEFEILTCCAFEIFKILQIEVAVIEVGLGGRLDATNVLPPYPIRDDYNGGVIATGIAKIGLDHENILGSTLREIATEKAGIIKENIPCIVDGTNDNDSLQVFKEISDLKHSKLYVMNENDNDLPFNAKSLHSPLRGSYQLSNLLVSLKIIELISKIFNITQESVKKGVLEVKWPGRLQELKLQYCKTKPSVRVLLDGAHNKSATIELSKYLASNVRNQNESDKGLIFIMAITKGKKIDALLAPLIKPQDTVILTTFGKVDGMPWISCCDPESLKNEYLKYTKNVEIQKNQVDAIKFAIEKPQKNIVICGSLYLVGDYLRMHENNI</sequence>
<reference evidence="9" key="1">
    <citation type="submission" date="2016-05" db="EMBL/GenBank/DDBJ databases">
        <title>Comparative genomics of biotechnologically important yeasts.</title>
        <authorList>
            <consortium name="DOE Joint Genome Institute"/>
            <person name="Riley R."/>
            <person name="Haridas S."/>
            <person name="Wolfe K.H."/>
            <person name="Lopes M.R."/>
            <person name="Hittinger C.T."/>
            <person name="Goker M."/>
            <person name="Salamov A."/>
            <person name="Wisecaver J."/>
            <person name="Long T.M."/>
            <person name="Aerts A.L."/>
            <person name="Barry K."/>
            <person name="Choi C."/>
            <person name="Clum A."/>
            <person name="Coughlan A.Y."/>
            <person name="Deshpande S."/>
            <person name="Douglass A.P."/>
            <person name="Hanson S.J."/>
            <person name="Klenk H.-P."/>
            <person name="Labutti K."/>
            <person name="Lapidus A."/>
            <person name="Lindquist E."/>
            <person name="Lipzen A."/>
            <person name="Meier-Kolthoff J.P."/>
            <person name="Ohm R.A."/>
            <person name="Otillar R.P."/>
            <person name="Pangilinan J."/>
            <person name="Peng Y."/>
            <person name="Rokas A."/>
            <person name="Rosa C.A."/>
            <person name="Scheuner C."/>
            <person name="Sibirny A.A."/>
            <person name="Slot J.C."/>
            <person name="Stielow J.B."/>
            <person name="Sun H."/>
            <person name="Kurtzman C.P."/>
            <person name="Blackwell M."/>
            <person name="Grigoriev I.V."/>
            <person name="Jeffries T.W."/>
        </authorList>
    </citation>
    <scope>NUCLEOTIDE SEQUENCE [LARGE SCALE GENOMIC DNA]</scope>
    <source>
        <strain evidence="9">NRRL Y-2460</strain>
    </source>
</reference>
<keyword evidence="6" id="KW-0460">Magnesium</keyword>
<evidence type="ECO:0000256" key="6">
    <source>
        <dbReference type="ARBA" id="ARBA00022842"/>
    </source>
</evidence>
<dbReference type="EMBL" id="KV454011">
    <property type="protein sequence ID" value="ODV97524.1"/>
    <property type="molecule type" value="Genomic_DNA"/>
</dbReference>
<dbReference type="GO" id="GO:0046872">
    <property type="term" value="F:metal ion binding"/>
    <property type="evidence" value="ECO:0007669"/>
    <property type="project" value="UniProtKB-KW"/>
</dbReference>
<dbReference type="InterPro" id="IPR036615">
    <property type="entry name" value="Mur_ligase_C_dom_sf"/>
</dbReference>
<evidence type="ECO:0000256" key="2">
    <source>
        <dbReference type="ARBA" id="ARBA00022598"/>
    </source>
</evidence>
<dbReference type="OrthoDB" id="5212574at2759"/>
<comment type="similarity">
    <text evidence="1 7">Belongs to the folylpolyglutamate synthase family.</text>
</comment>
<dbReference type="PANTHER" id="PTHR11136">
    <property type="entry name" value="FOLYLPOLYGLUTAMATE SYNTHASE-RELATED"/>
    <property type="match status" value="1"/>
</dbReference>
<evidence type="ECO:0000256" key="1">
    <source>
        <dbReference type="ARBA" id="ARBA00008276"/>
    </source>
</evidence>
<keyword evidence="3" id="KW-0479">Metal-binding</keyword>
<dbReference type="EC" id="6.3.2.12" evidence="7"/>
<evidence type="ECO:0000256" key="7">
    <source>
        <dbReference type="PIRNR" id="PIRNR001563"/>
    </source>
</evidence>
<keyword evidence="5 7" id="KW-0067">ATP-binding</keyword>
<dbReference type="SUPFAM" id="SSF53623">
    <property type="entry name" value="MurD-like peptide ligases, catalytic domain"/>
    <property type="match status" value="1"/>
</dbReference>
<dbReference type="GO" id="GO:0005829">
    <property type="term" value="C:cytosol"/>
    <property type="evidence" value="ECO:0007669"/>
    <property type="project" value="TreeGrafter"/>
</dbReference>
<evidence type="ECO:0000256" key="4">
    <source>
        <dbReference type="ARBA" id="ARBA00022741"/>
    </source>
</evidence>
<dbReference type="GO" id="GO:0005524">
    <property type="term" value="F:ATP binding"/>
    <property type="evidence" value="ECO:0007669"/>
    <property type="project" value="UniProtKB-KW"/>
</dbReference>
<accession>A0A1E4U0L1</accession>
<keyword evidence="2 7" id="KW-0436">Ligase</keyword>
<evidence type="ECO:0000256" key="3">
    <source>
        <dbReference type="ARBA" id="ARBA00022723"/>
    </source>
</evidence>
<gene>
    <name evidence="8" type="ORF">PACTADRAFT_47431</name>
</gene>
<dbReference type="GO" id="GO:0006730">
    <property type="term" value="P:one-carbon metabolic process"/>
    <property type="evidence" value="ECO:0007669"/>
    <property type="project" value="UniProtKB-KW"/>
</dbReference>
<comment type="pathway">
    <text evidence="7">Cofactor biosynthesis; tetrahydrofolylpolyglutamate biosynthesis.</text>
</comment>
<dbReference type="GO" id="GO:0008841">
    <property type="term" value="F:dihydrofolate synthase activity"/>
    <property type="evidence" value="ECO:0007669"/>
    <property type="project" value="UniProtKB-EC"/>
</dbReference>
<dbReference type="InterPro" id="IPR001645">
    <property type="entry name" value="Folylpolyglutamate_synth"/>
</dbReference>
<keyword evidence="4 7" id="KW-0547">Nucleotide-binding</keyword>
<dbReference type="GO" id="GO:0004326">
    <property type="term" value="F:tetrahydrofolylpolyglutamate synthase activity"/>
    <property type="evidence" value="ECO:0007669"/>
    <property type="project" value="InterPro"/>
</dbReference>
<comment type="catalytic activity">
    <reaction evidence="7">
        <text>7,8-dihydropteroate + L-glutamate + ATP = 7,8-dihydrofolate + ADP + phosphate + H(+)</text>
        <dbReference type="Rhea" id="RHEA:23584"/>
        <dbReference type="ChEBI" id="CHEBI:15378"/>
        <dbReference type="ChEBI" id="CHEBI:17839"/>
        <dbReference type="ChEBI" id="CHEBI:29985"/>
        <dbReference type="ChEBI" id="CHEBI:30616"/>
        <dbReference type="ChEBI" id="CHEBI:43474"/>
        <dbReference type="ChEBI" id="CHEBI:57451"/>
        <dbReference type="ChEBI" id="CHEBI:456216"/>
        <dbReference type="EC" id="6.3.2.12"/>
    </reaction>
</comment>
<dbReference type="InterPro" id="IPR018109">
    <property type="entry name" value="Folylpolyglutamate_synth_CS"/>
</dbReference>
<dbReference type="UniPathway" id="UPA00850"/>